<evidence type="ECO:0000256" key="1">
    <source>
        <dbReference type="SAM" id="MobiDB-lite"/>
    </source>
</evidence>
<name>A0A4V6X685_9BACT</name>
<accession>A0A4V6X685</accession>
<keyword evidence="3" id="KW-1185">Reference proteome</keyword>
<dbReference type="EMBL" id="SZPX01000006">
    <property type="protein sequence ID" value="TKI68933.1"/>
    <property type="molecule type" value="Genomic_DNA"/>
</dbReference>
<protein>
    <submittedName>
        <fullName evidence="2">Uncharacterized protein</fullName>
    </submittedName>
</protein>
<sequence>MKQNDLSDLRAEFDKFVKDSCSMDPEDLKRGQDEQDKEDEEPVPQFVDALTSKLLAPAISGVYLSRLDIKRIAEAIDESLPIKERVRMIRSLFRHTNSKKYLEDAFGEINRHINGRILIYNELGEAFPSSKAIFDEYTDKSKRTMKMFDQIIEDFEEIEPSSDPLFI</sequence>
<gene>
    <name evidence="2" type="ORF">FCU45_08185</name>
</gene>
<feature type="region of interest" description="Disordered" evidence="1">
    <location>
        <begin position="21"/>
        <end position="42"/>
    </location>
</feature>
<dbReference type="OrthoDB" id="5334039at2"/>
<dbReference type="RefSeq" id="WP_137014161.1">
    <property type="nucleotide sequence ID" value="NZ_SZPX01000006.1"/>
</dbReference>
<proteinExistence type="predicted"/>
<evidence type="ECO:0000313" key="2">
    <source>
        <dbReference type="EMBL" id="TKI68933.1"/>
    </source>
</evidence>
<organism evidence="2 3">
    <name type="scientific">Sulfurimonas crateris</name>
    <dbReference type="NCBI Taxonomy" id="2574727"/>
    <lineage>
        <taxon>Bacteria</taxon>
        <taxon>Pseudomonadati</taxon>
        <taxon>Campylobacterota</taxon>
        <taxon>Epsilonproteobacteria</taxon>
        <taxon>Campylobacterales</taxon>
        <taxon>Sulfurimonadaceae</taxon>
        <taxon>Sulfurimonas</taxon>
    </lineage>
</organism>
<evidence type="ECO:0000313" key="3">
    <source>
        <dbReference type="Proteomes" id="UP000309561"/>
    </source>
</evidence>
<dbReference type="Proteomes" id="UP000309561">
    <property type="component" value="Unassembled WGS sequence"/>
</dbReference>
<reference evidence="2 3" key="1">
    <citation type="submission" date="2019-04" db="EMBL/GenBank/DDBJ databases">
        <title>Sulfurimonas crateris sp. nov. a facultative anaerobic sulfur-oxidizing chemolithautotrophic bacterium isolated from a terrestrial mud vulcano.</title>
        <authorList>
            <person name="Ratnikova N.M."/>
            <person name="Slobodkin A.I."/>
            <person name="Merkel A.Y."/>
            <person name="Novikov A."/>
            <person name="Bonch-Osmolovskaya E.A."/>
            <person name="Slobodkina G.B."/>
        </authorList>
    </citation>
    <scope>NUCLEOTIDE SEQUENCE [LARGE SCALE GENOMIC DNA]</scope>
    <source>
        <strain evidence="2 3">SN118</strain>
    </source>
</reference>
<comment type="caution">
    <text evidence="2">The sequence shown here is derived from an EMBL/GenBank/DDBJ whole genome shotgun (WGS) entry which is preliminary data.</text>
</comment>
<dbReference type="AlphaFoldDB" id="A0A4V6X685"/>